<evidence type="ECO:0000256" key="5">
    <source>
        <dbReference type="ARBA" id="ARBA00023049"/>
    </source>
</evidence>
<keyword evidence="8" id="KW-1185">Reference proteome</keyword>
<dbReference type="EMBL" id="CP064786">
    <property type="protein sequence ID" value="QSG03132.1"/>
    <property type="molecule type" value="Genomic_DNA"/>
</dbReference>
<evidence type="ECO:0000256" key="3">
    <source>
        <dbReference type="ARBA" id="ARBA00022801"/>
    </source>
</evidence>
<protein>
    <submittedName>
        <fullName evidence="7">Proteasome lid subunit RPN8/RPN11, contains Jab1/MPN domain metalloenzyme (JAMM) motif</fullName>
    </submittedName>
</protein>
<dbReference type="KEGG" id="hara:AArcS_1925"/>
<dbReference type="InterPro" id="IPR037518">
    <property type="entry name" value="MPN"/>
</dbReference>
<gene>
    <name evidence="7" type="primary">rri12</name>
    <name evidence="7" type="ORF">AArcS_1925</name>
</gene>
<keyword evidence="1" id="KW-0645">Protease</keyword>
<dbReference type="GeneID" id="70685300"/>
<dbReference type="Pfam" id="PF14464">
    <property type="entry name" value="Prok-JAB"/>
    <property type="match status" value="1"/>
</dbReference>
<dbReference type="Proteomes" id="UP000663586">
    <property type="component" value="Chromosome"/>
</dbReference>
<reference evidence="7" key="1">
    <citation type="submission" date="2020-11" db="EMBL/GenBank/DDBJ databases">
        <title>Carbohydrate-dependent, anaerobic sulfur respiration: A novel catabolism in halophilic archaea.</title>
        <authorList>
            <person name="Sorokin D.Y."/>
            <person name="Messina E."/>
            <person name="Smedile F."/>
            <person name="La Cono V."/>
            <person name="Hallsworth J.E."/>
            <person name="Yakimov M.M."/>
        </authorList>
    </citation>
    <scope>NUCLEOTIDE SEQUENCE</scope>
    <source>
        <strain evidence="7">AArc-S</strain>
    </source>
</reference>
<evidence type="ECO:0000256" key="4">
    <source>
        <dbReference type="ARBA" id="ARBA00022833"/>
    </source>
</evidence>
<organism evidence="7 8">
    <name type="scientific">Natranaeroarchaeum sulfidigenes</name>
    <dbReference type="NCBI Taxonomy" id="2784880"/>
    <lineage>
        <taxon>Archaea</taxon>
        <taxon>Methanobacteriati</taxon>
        <taxon>Methanobacteriota</taxon>
        <taxon>Stenosarchaea group</taxon>
        <taxon>Halobacteria</taxon>
        <taxon>Halobacteriales</taxon>
        <taxon>Natronoarchaeaceae</taxon>
        <taxon>Natranaeroarchaeum</taxon>
    </lineage>
</organism>
<dbReference type="RefSeq" id="WP_238477193.1">
    <property type="nucleotide sequence ID" value="NZ_CP064786.1"/>
</dbReference>
<evidence type="ECO:0000256" key="1">
    <source>
        <dbReference type="ARBA" id="ARBA00022670"/>
    </source>
</evidence>
<keyword evidence="7" id="KW-0647">Proteasome</keyword>
<dbReference type="Gene3D" id="3.40.140.10">
    <property type="entry name" value="Cytidine Deaminase, domain 2"/>
    <property type="match status" value="1"/>
</dbReference>
<keyword evidence="2" id="KW-0479">Metal-binding</keyword>
<evidence type="ECO:0000259" key="6">
    <source>
        <dbReference type="PROSITE" id="PS50249"/>
    </source>
</evidence>
<feature type="domain" description="MPN" evidence="6">
    <location>
        <begin position="14"/>
        <end position="135"/>
    </location>
</feature>
<sequence length="174" mass="19447">MGLFDSLFRSSEVLGIARETLEFALQASEQTHPDEYMGMLRGTEAREVGLDRDGLVITDVLVIPGTESNSVSATVKTNMIPNDNKSLGSVHSHPNGALRPSKADLATFTRGDVHIIIGAPYDWGDWKAFDSDGQPTELNVLDVDLPDDEEFFHFDQHDIDAELREDEFDRGRRW</sequence>
<dbReference type="InterPro" id="IPR028090">
    <property type="entry name" value="JAB_dom_prok"/>
</dbReference>
<dbReference type="AlphaFoldDB" id="A0A897MRT1"/>
<evidence type="ECO:0000313" key="7">
    <source>
        <dbReference type="EMBL" id="QSG03132.1"/>
    </source>
</evidence>
<dbReference type="GO" id="GO:0006508">
    <property type="term" value="P:proteolysis"/>
    <property type="evidence" value="ECO:0007669"/>
    <property type="project" value="UniProtKB-KW"/>
</dbReference>
<proteinExistence type="predicted"/>
<keyword evidence="4" id="KW-0862">Zinc</keyword>
<evidence type="ECO:0000313" key="8">
    <source>
        <dbReference type="Proteomes" id="UP000663586"/>
    </source>
</evidence>
<dbReference type="SUPFAM" id="SSF102712">
    <property type="entry name" value="JAB1/MPN domain"/>
    <property type="match status" value="1"/>
</dbReference>
<dbReference type="GO" id="GO:0008237">
    <property type="term" value="F:metallopeptidase activity"/>
    <property type="evidence" value="ECO:0007669"/>
    <property type="project" value="UniProtKB-KW"/>
</dbReference>
<accession>A0A897MRT1</accession>
<dbReference type="GO" id="GO:0046872">
    <property type="term" value="F:metal ion binding"/>
    <property type="evidence" value="ECO:0007669"/>
    <property type="project" value="UniProtKB-KW"/>
</dbReference>
<evidence type="ECO:0000256" key="2">
    <source>
        <dbReference type="ARBA" id="ARBA00022723"/>
    </source>
</evidence>
<keyword evidence="3" id="KW-0378">Hydrolase</keyword>
<dbReference type="PROSITE" id="PS50249">
    <property type="entry name" value="MPN"/>
    <property type="match status" value="1"/>
</dbReference>
<keyword evidence="5" id="KW-0482">Metalloprotease</keyword>
<name>A0A897MRT1_9EURY</name>
<dbReference type="GO" id="GO:0000502">
    <property type="term" value="C:proteasome complex"/>
    <property type="evidence" value="ECO:0007669"/>
    <property type="project" value="UniProtKB-KW"/>
</dbReference>